<dbReference type="PANTHER" id="PTHR21666">
    <property type="entry name" value="PEPTIDASE-RELATED"/>
    <property type="match status" value="1"/>
</dbReference>
<dbReference type="eggNOG" id="COG0739">
    <property type="taxonomic scope" value="Bacteria"/>
</dbReference>
<dbReference type="AlphaFoldDB" id="Q24NQ9"/>
<dbReference type="CDD" id="cd12797">
    <property type="entry name" value="M23_peptidase"/>
    <property type="match status" value="1"/>
</dbReference>
<accession>Q24NQ9</accession>
<dbReference type="EMBL" id="AP008230">
    <property type="protein sequence ID" value="BAE86333.1"/>
    <property type="molecule type" value="Genomic_DNA"/>
</dbReference>
<proteinExistence type="predicted"/>
<gene>
    <name evidence="2" type="ordered locus">DSY4544</name>
</gene>
<evidence type="ECO:0000313" key="3">
    <source>
        <dbReference type="Proteomes" id="UP000001946"/>
    </source>
</evidence>
<dbReference type="GO" id="GO:0004222">
    <property type="term" value="F:metalloendopeptidase activity"/>
    <property type="evidence" value="ECO:0007669"/>
    <property type="project" value="TreeGrafter"/>
</dbReference>
<dbReference type="InterPro" id="IPR050570">
    <property type="entry name" value="Cell_wall_metabolism_enzyme"/>
</dbReference>
<dbReference type="InterPro" id="IPR011055">
    <property type="entry name" value="Dup_hybrid_motif"/>
</dbReference>
<dbReference type="STRING" id="138119.DSY4544"/>
<dbReference type="Pfam" id="PF01551">
    <property type="entry name" value="Peptidase_M23"/>
    <property type="match status" value="1"/>
</dbReference>
<dbReference type="InterPro" id="IPR016047">
    <property type="entry name" value="M23ase_b-sheet_dom"/>
</dbReference>
<dbReference type="PANTHER" id="PTHR21666:SF270">
    <property type="entry name" value="MUREIN HYDROLASE ACTIVATOR ENVC"/>
    <property type="match status" value="1"/>
</dbReference>
<feature type="domain" description="M23ase beta-sheet core" evidence="1">
    <location>
        <begin position="174"/>
        <end position="269"/>
    </location>
</feature>
<dbReference type="KEGG" id="dsy:DSY4544"/>
<organism evidence="2 3">
    <name type="scientific">Desulfitobacterium hafniense (strain Y51)</name>
    <dbReference type="NCBI Taxonomy" id="138119"/>
    <lineage>
        <taxon>Bacteria</taxon>
        <taxon>Bacillati</taxon>
        <taxon>Bacillota</taxon>
        <taxon>Clostridia</taxon>
        <taxon>Eubacteriales</taxon>
        <taxon>Desulfitobacteriaceae</taxon>
        <taxon>Desulfitobacterium</taxon>
    </lineage>
</organism>
<keyword evidence="3" id="KW-1185">Reference proteome</keyword>
<dbReference type="Gene3D" id="2.70.70.10">
    <property type="entry name" value="Glucose Permease (Domain IIA)"/>
    <property type="match status" value="1"/>
</dbReference>
<protein>
    <recommendedName>
        <fullName evidence="1">M23ase beta-sheet core domain-containing protein</fullName>
    </recommendedName>
</protein>
<reference evidence="2 3" key="1">
    <citation type="journal article" date="2006" name="J. Bacteriol.">
        <title>Complete genome sequence of the dehalorespiring bacterium Desulfitobacterium hafniense Y51 and comparison with Dehalococcoides ethenogenes 195.</title>
        <authorList>
            <person name="Nonaka H."/>
            <person name="Keresztes G."/>
            <person name="Shinoda Y."/>
            <person name="Ikenaga Y."/>
            <person name="Abe M."/>
            <person name="Naito K."/>
            <person name="Inatomi K."/>
            <person name="Furukawa K."/>
            <person name="Inui M."/>
            <person name="Yukawa H."/>
        </authorList>
    </citation>
    <scope>NUCLEOTIDE SEQUENCE [LARGE SCALE GENOMIC DNA]</scope>
    <source>
        <strain evidence="2 3">Y51</strain>
    </source>
</reference>
<sequence length="274" mass="29744">MIDGKVPEDYRRYIEEMRKAFAELDAAISEIKPVSEEGSLDPTQVKAIFYALFFGADSLRGMDYRVFADCFVRYEERTRSGTVQDGSETAESYIVAVPLESLPEIYTNLERTLGREITSRDQANAAEIYDRALYGAGKTVSADGFISPLGSGWRSMVTSEFGGRIDPLTGAWSVHTGLDLGVAKGTAIRAAQGGTVEKVSYDSSGYGYYLTIDHGGGIVTLYGHCSQILVVEGQIVNAGDVVARVGSTGRSTGNHLHFEVIVNGIKKDPKNYLP</sequence>
<dbReference type="Proteomes" id="UP000001946">
    <property type="component" value="Chromosome"/>
</dbReference>
<dbReference type="SUPFAM" id="SSF51261">
    <property type="entry name" value="Duplicated hybrid motif"/>
    <property type="match status" value="1"/>
</dbReference>
<dbReference type="HOGENOM" id="CLU_029425_9_1_9"/>
<evidence type="ECO:0000313" key="2">
    <source>
        <dbReference type="EMBL" id="BAE86333.1"/>
    </source>
</evidence>
<evidence type="ECO:0000259" key="1">
    <source>
        <dbReference type="Pfam" id="PF01551"/>
    </source>
</evidence>
<name>Q24NQ9_DESHY</name>